<proteinExistence type="predicted"/>
<reference evidence="1" key="1">
    <citation type="journal article" date="2020" name="mSystems">
        <title>Genome- and Community-Level Interaction Insights into Carbon Utilization and Element Cycling Functions of Hydrothermarchaeota in Hydrothermal Sediment.</title>
        <authorList>
            <person name="Zhou Z."/>
            <person name="Liu Y."/>
            <person name="Xu W."/>
            <person name="Pan J."/>
            <person name="Luo Z.H."/>
            <person name="Li M."/>
        </authorList>
    </citation>
    <scope>NUCLEOTIDE SEQUENCE [LARGE SCALE GENOMIC DNA]</scope>
    <source>
        <strain evidence="1">SpSt-34</strain>
        <strain evidence="2">SpSt-69</strain>
    </source>
</reference>
<protein>
    <recommendedName>
        <fullName evidence="3">C4-type zinc ribbon domain-containing protein</fullName>
    </recommendedName>
</protein>
<organism evidence="1">
    <name type="scientific">candidate division WOR-3 bacterium</name>
    <dbReference type="NCBI Taxonomy" id="2052148"/>
    <lineage>
        <taxon>Bacteria</taxon>
        <taxon>Bacteria division WOR-3</taxon>
    </lineage>
</organism>
<evidence type="ECO:0000313" key="1">
    <source>
        <dbReference type="EMBL" id="HEN28694.1"/>
    </source>
</evidence>
<comment type="caution">
    <text evidence="1">The sequence shown here is derived from an EMBL/GenBank/DDBJ whole genome shotgun (WGS) entry which is preliminary data.</text>
</comment>
<name>A0A7C2P5G8_UNCW3</name>
<evidence type="ECO:0000313" key="2">
    <source>
        <dbReference type="EMBL" id="HGL17002.1"/>
    </source>
</evidence>
<dbReference type="EMBL" id="DSOL01000248">
    <property type="protein sequence ID" value="HEN28694.1"/>
    <property type="molecule type" value="Genomic_DNA"/>
</dbReference>
<dbReference type="EMBL" id="DTDJ01000014">
    <property type="protein sequence ID" value="HGL17002.1"/>
    <property type="molecule type" value="Genomic_DNA"/>
</dbReference>
<dbReference type="Gene3D" id="1.10.287.1490">
    <property type="match status" value="1"/>
</dbReference>
<evidence type="ECO:0008006" key="3">
    <source>
        <dbReference type="Google" id="ProtNLM"/>
    </source>
</evidence>
<accession>A0A7C2P5G8</accession>
<sequence>MDPVLELLIALESLDAQLDDFESEDYVKSISIAGGSDEDVVAKQVEKLKGLREEIVKKIPIAVLKRYEKLRSKYGRGVAPVINGTCSNCFMEFPSALVSRPVKNKSLETCPNCGIYVYWTK</sequence>
<dbReference type="AlphaFoldDB" id="A0A7C2P5G8"/>
<gene>
    <name evidence="1" type="ORF">ENQ77_08665</name>
    <name evidence="2" type="ORF">ENU66_01490</name>
</gene>